<name>A0A0M3HM70_ASCLU</name>
<keyword evidence="4" id="KW-1015">Disulfide bond</keyword>
<evidence type="ECO:0000256" key="4">
    <source>
        <dbReference type="RuleBase" id="RU361168"/>
    </source>
</evidence>
<dbReference type="PANTHER" id="PTHR11452">
    <property type="entry name" value="ALPHA-GALACTOSIDASE/ALPHA-N-ACETYLGALACTOSAMINIDASE"/>
    <property type="match status" value="1"/>
</dbReference>
<dbReference type="Gene3D" id="3.20.20.70">
    <property type="entry name" value="Aldolase class I"/>
    <property type="match status" value="1"/>
</dbReference>
<dbReference type="InterPro" id="IPR002241">
    <property type="entry name" value="Glyco_hydro_27"/>
</dbReference>
<dbReference type="GO" id="GO:0004557">
    <property type="term" value="F:alpha-galactosidase activity"/>
    <property type="evidence" value="ECO:0007669"/>
    <property type="project" value="TreeGrafter"/>
</dbReference>
<dbReference type="Pfam" id="PF16499">
    <property type="entry name" value="Melibiase_2"/>
    <property type="match status" value="1"/>
</dbReference>
<comment type="similarity">
    <text evidence="1 4">Belongs to the glycosyl hydrolase 27 family.</text>
</comment>
<dbReference type="InterPro" id="IPR013785">
    <property type="entry name" value="Aldolase_TIM"/>
</dbReference>
<dbReference type="PRINTS" id="PR00740">
    <property type="entry name" value="GLHYDRLASE27"/>
</dbReference>
<evidence type="ECO:0000313" key="6">
    <source>
        <dbReference type="WBParaSite" id="ALUE_0000261501-mRNA-1"/>
    </source>
</evidence>
<evidence type="ECO:0000256" key="1">
    <source>
        <dbReference type="ARBA" id="ARBA00009743"/>
    </source>
</evidence>
<dbReference type="SUPFAM" id="SSF51445">
    <property type="entry name" value="(Trans)glycosidases"/>
    <property type="match status" value="1"/>
</dbReference>
<protein>
    <recommendedName>
        <fullName evidence="4">Alpha-galactosidase</fullName>
        <ecNumber evidence="4">3.2.1.-</ecNumber>
    </recommendedName>
</protein>
<keyword evidence="5" id="KW-1185">Reference proteome</keyword>
<dbReference type="EC" id="3.2.1.-" evidence="4"/>
<dbReference type="AlphaFoldDB" id="A0A0M3HM70"/>
<dbReference type="GO" id="GO:0016139">
    <property type="term" value="P:glycoside catabolic process"/>
    <property type="evidence" value="ECO:0007669"/>
    <property type="project" value="TreeGrafter"/>
</dbReference>
<evidence type="ECO:0000256" key="2">
    <source>
        <dbReference type="ARBA" id="ARBA00022801"/>
    </source>
</evidence>
<organism evidence="5 6">
    <name type="scientific">Ascaris lumbricoides</name>
    <name type="common">Giant roundworm</name>
    <dbReference type="NCBI Taxonomy" id="6252"/>
    <lineage>
        <taxon>Eukaryota</taxon>
        <taxon>Metazoa</taxon>
        <taxon>Ecdysozoa</taxon>
        <taxon>Nematoda</taxon>
        <taxon>Chromadorea</taxon>
        <taxon>Rhabditida</taxon>
        <taxon>Spirurina</taxon>
        <taxon>Ascaridomorpha</taxon>
        <taxon>Ascaridoidea</taxon>
        <taxon>Ascarididae</taxon>
        <taxon>Ascaris</taxon>
    </lineage>
</organism>
<evidence type="ECO:0000313" key="5">
    <source>
        <dbReference type="Proteomes" id="UP000036681"/>
    </source>
</evidence>
<dbReference type="InterPro" id="IPR017853">
    <property type="entry name" value="GH"/>
</dbReference>
<proteinExistence type="inferred from homology"/>
<dbReference type="GO" id="GO:0009311">
    <property type="term" value="P:oligosaccharide metabolic process"/>
    <property type="evidence" value="ECO:0007669"/>
    <property type="project" value="TreeGrafter"/>
</dbReference>
<reference evidence="6" key="1">
    <citation type="submission" date="2017-02" db="UniProtKB">
        <authorList>
            <consortium name="WormBaseParasite"/>
        </authorList>
    </citation>
    <scope>IDENTIFICATION</scope>
</reference>
<keyword evidence="2 4" id="KW-0378">Hydrolase</keyword>
<keyword evidence="3 4" id="KW-0326">Glycosidase</keyword>
<sequence>MNKLRNIINGVDKYEMLEFFIEQWINYEMHQRGLKLGIYEDYGTKTCAGFPGSYGYLKIDAQTFAEWKVDYLKLDGCNVDIRLMAQGRLIGK</sequence>
<comment type="subunit">
    <text evidence="4">Homodimer.</text>
</comment>
<dbReference type="Proteomes" id="UP000036681">
    <property type="component" value="Unplaced"/>
</dbReference>
<dbReference type="WBParaSite" id="ALUE_0000261501-mRNA-1">
    <property type="protein sequence ID" value="ALUE_0000261501-mRNA-1"/>
    <property type="gene ID" value="ALUE_0000261501"/>
</dbReference>
<dbReference type="PANTHER" id="PTHR11452:SF83">
    <property type="entry name" value="ALPHA-GALACTOSIDASE"/>
    <property type="match status" value="1"/>
</dbReference>
<dbReference type="GO" id="GO:0005737">
    <property type="term" value="C:cytoplasm"/>
    <property type="evidence" value="ECO:0007669"/>
    <property type="project" value="TreeGrafter"/>
</dbReference>
<accession>A0A0M3HM70</accession>
<evidence type="ECO:0000256" key="3">
    <source>
        <dbReference type="ARBA" id="ARBA00023295"/>
    </source>
</evidence>